<accession>A0AAV9HPF9</accession>
<keyword evidence="1" id="KW-0812">Transmembrane</keyword>
<name>A0AAV9HPF9_9PEZI</name>
<reference evidence="2" key="1">
    <citation type="journal article" date="2023" name="Mol. Phylogenet. Evol.">
        <title>Genome-scale phylogeny and comparative genomics of the fungal order Sordariales.</title>
        <authorList>
            <person name="Hensen N."/>
            <person name="Bonometti L."/>
            <person name="Westerberg I."/>
            <person name="Brannstrom I.O."/>
            <person name="Guillou S."/>
            <person name="Cros-Aarteil S."/>
            <person name="Calhoun S."/>
            <person name="Haridas S."/>
            <person name="Kuo A."/>
            <person name="Mondo S."/>
            <person name="Pangilinan J."/>
            <person name="Riley R."/>
            <person name="LaButti K."/>
            <person name="Andreopoulos B."/>
            <person name="Lipzen A."/>
            <person name="Chen C."/>
            <person name="Yan M."/>
            <person name="Daum C."/>
            <person name="Ng V."/>
            <person name="Clum A."/>
            <person name="Steindorff A."/>
            <person name="Ohm R.A."/>
            <person name="Martin F."/>
            <person name="Silar P."/>
            <person name="Natvig D.O."/>
            <person name="Lalanne C."/>
            <person name="Gautier V."/>
            <person name="Ament-Velasquez S.L."/>
            <person name="Kruys A."/>
            <person name="Hutchinson M.I."/>
            <person name="Powell A.J."/>
            <person name="Barry K."/>
            <person name="Miller A.N."/>
            <person name="Grigoriev I.V."/>
            <person name="Debuchy R."/>
            <person name="Gladieux P."/>
            <person name="Hiltunen Thoren M."/>
            <person name="Johannesson H."/>
        </authorList>
    </citation>
    <scope>NUCLEOTIDE SEQUENCE</scope>
    <source>
        <strain evidence="2">PSN324</strain>
    </source>
</reference>
<keyword evidence="1" id="KW-0472">Membrane</keyword>
<comment type="caution">
    <text evidence="2">The sequence shown here is derived from an EMBL/GenBank/DDBJ whole genome shotgun (WGS) entry which is preliminary data.</text>
</comment>
<dbReference type="AlphaFoldDB" id="A0AAV9HPF9"/>
<organism evidence="2 3">
    <name type="scientific">Cladorrhinum samala</name>
    <dbReference type="NCBI Taxonomy" id="585594"/>
    <lineage>
        <taxon>Eukaryota</taxon>
        <taxon>Fungi</taxon>
        <taxon>Dikarya</taxon>
        <taxon>Ascomycota</taxon>
        <taxon>Pezizomycotina</taxon>
        <taxon>Sordariomycetes</taxon>
        <taxon>Sordariomycetidae</taxon>
        <taxon>Sordariales</taxon>
        <taxon>Podosporaceae</taxon>
        <taxon>Cladorrhinum</taxon>
    </lineage>
</organism>
<evidence type="ECO:0000313" key="3">
    <source>
        <dbReference type="Proteomes" id="UP001321749"/>
    </source>
</evidence>
<reference evidence="2" key="2">
    <citation type="submission" date="2023-06" db="EMBL/GenBank/DDBJ databases">
        <authorList>
            <consortium name="Lawrence Berkeley National Laboratory"/>
            <person name="Mondo S.J."/>
            <person name="Hensen N."/>
            <person name="Bonometti L."/>
            <person name="Westerberg I."/>
            <person name="Brannstrom I.O."/>
            <person name="Guillou S."/>
            <person name="Cros-Aarteil S."/>
            <person name="Calhoun S."/>
            <person name="Haridas S."/>
            <person name="Kuo A."/>
            <person name="Pangilinan J."/>
            <person name="Riley R."/>
            <person name="Labutti K."/>
            <person name="Andreopoulos B."/>
            <person name="Lipzen A."/>
            <person name="Chen C."/>
            <person name="Yanf M."/>
            <person name="Daum C."/>
            <person name="Ng V."/>
            <person name="Clum A."/>
            <person name="Steindorff A."/>
            <person name="Ohm R."/>
            <person name="Martin F."/>
            <person name="Silar P."/>
            <person name="Natvig D."/>
            <person name="Lalanne C."/>
            <person name="Gautier V."/>
            <person name="Ament-Velasquez S.L."/>
            <person name="Kruys A."/>
            <person name="Hutchinson M.I."/>
            <person name="Powell A.J."/>
            <person name="Barry K."/>
            <person name="Miller A.N."/>
            <person name="Grigoriev I.V."/>
            <person name="Debuchy R."/>
            <person name="Gladieux P."/>
            <person name="Thoren M.H."/>
            <person name="Johannesson H."/>
        </authorList>
    </citation>
    <scope>NUCLEOTIDE SEQUENCE</scope>
    <source>
        <strain evidence="2">PSN324</strain>
    </source>
</reference>
<dbReference type="EMBL" id="MU864969">
    <property type="protein sequence ID" value="KAK4462634.1"/>
    <property type="molecule type" value="Genomic_DNA"/>
</dbReference>
<evidence type="ECO:0000313" key="2">
    <source>
        <dbReference type="EMBL" id="KAK4462634.1"/>
    </source>
</evidence>
<keyword evidence="3" id="KW-1185">Reference proteome</keyword>
<protein>
    <submittedName>
        <fullName evidence="2">Uncharacterized protein</fullName>
    </submittedName>
</protein>
<sequence>MTMKPRSTAAAAAAAAATKLKTGILHAAFELHPRRRVEIASLISSLSRIHVIYTGRLVSFIFIFNFLFQKKKIKKKLFSQRQTVGVDCEQHKSHLLTKSKIPNA</sequence>
<dbReference type="Proteomes" id="UP001321749">
    <property type="component" value="Unassembled WGS sequence"/>
</dbReference>
<feature type="transmembrane region" description="Helical" evidence="1">
    <location>
        <begin position="51"/>
        <end position="68"/>
    </location>
</feature>
<proteinExistence type="predicted"/>
<evidence type="ECO:0000256" key="1">
    <source>
        <dbReference type="SAM" id="Phobius"/>
    </source>
</evidence>
<gene>
    <name evidence="2" type="ORF">QBC42DRAFT_267337</name>
</gene>
<keyword evidence="1" id="KW-1133">Transmembrane helix</keyword>